<dbReference type="InterPro" id="IPR012947">
    <property type="entry name" value="tRNA_SAD"/>
</dbReference>
<organism evidence="7 8">
    <name type="scientific">Anaerotruncus massiliensis</name>
    <name type="common">ex Liu et al. 2021</name>
    <dbReference type="NCBI Taxonomy" id="2321404"/>
    <lineage>
        <taxon>Bacteria</taxon>
        <taxon>Bacillati</taxon>
        <taxon>Bacillota</taxon>
        <taxon>Clostridia</taxon>
        <taxon>Eubacteriales</taxon>
        <taxon>Oscillospiraceae</taxon>
        <taxon>Anaerotruncus</taxon>
    </lineage>
</organism>
<dbReference type="SUPFAM" id="SSF50447">
    <property type="entry name" value="Translation proteins"/>
    <property type="match status" value="1"/>
</dbReference>
<evidence type="ECO:0000256" key="2">
    <source>
        <dbReference type="ARBA" id="ARBA00004496"/>
    </source>
</evidence>
<gene>
    <name evidence="7" type="ORF">D4A47_06620</name>
</gene>
<keyword evidence="3" id="KW-0479">Metal-binding</keyword>
<dbReference type="GO" id="GO:0005737">
    <property type="term" value="C:cytoplasm"/>
    <property type="evidence" value="ECO:0007669"/>
    <property type="project" value="UniProtKB-SubCell"/>
</dbReference>
<protein>
    <submittedName>
        <fullName evidence="7">Alanyl-tRNA editing protein</fullName>
    </submittedName>
</protein>
<feature type="coiled-coil region" evidence="5">
    <location>
        <begin position="258"/>
        <end position="285"/>
    </location>
</feature>
<dbReference type="RefSeq" id="WP_121586681.1">
    <property type="nucleotide sequence ID" value="NZ_RCHT01000008.1"/>
</dbReference>
<dbReference type="Pfam" id="PF07973">
    <property type="entry name" value="tRNA_SAD"/>
    <property type="match status" value="1"/>
</dbReference>
<dbReference type="GO" id="GO:0006419">
    <property type="term" value="P:alanyl-tRNA aminoacylation"/>
    <property type="evidence" value="ECO:0007669"/>
    <property type="project" value="InterPro"/>
</dbReference>
<dbReference type="Proteomes" id="UP000276301">
    <property type="component" value="Unassembled WGS sequence"/>
</dbReference>
<comment type="caution">
    <text evidence="7">The sequence shown here is derived from an EMBL/GenBank/DDBJ whole genome shotgun (WGS) entry which is preliminary data.</text>
</comment>
<dbReference type="SMART" id="SM00863">
    <property type="entry name" value="tRNA_SAD"/>
    <property type="match status" value="1"/>
</dbReference>
<dbReference type="InterPro" id="IPR009000">
    <property type="entry name" value="Transl_B-barrel_sf"/>
</dbReference>
<evidence type="ECO:0000259" key="6">
    <source>
        <dbReference type="PROSITE" id="PS50860"/>
    </source>
</evidence>
<sequence>MTDKLYEEDAYLREFEAEVTGCVPAEGGWLVTLDRTAFYPEGGGQPADTGTLGGARVLDVHEKEGEILHTTDAPLPVGERAAGAIDWEARFSRMQQHTGEHIVSGIIHRLFGLDNVGFHMGRDAVTIDLNGELTADDLARVERLANEAVWENLPVGAEYPAPEALASLDYRSKKELTGRVRIVTVPGSDVCACCGTHVRRTGEIGVIKLLTSQRYKGGVRVWLLCGDRALTDYNEKNAQAYAVSGMLSAKVGELAGAVERMQAENDALKLRAARLQEELFRYRAREVEEGATYALLFEDAMEPPALRRFCLALCERCGVAAVLSGSEREGWKYAAGSAHSDVRPLGRELNAAFSGRGGGSPELVQGTLSGSREEIENFFRSRV</sequence>
<keyword evidence="8" id="KW-1185">Reference proteome</keyword>
<dbReference type="EMBL" id="RCHT01000008">
    <property type="protein sequence ID" value="RLL11570.1"/>
    <property type="molecule type" value="Genomic_DNA"/>
</dbReference>
<name>A0A498CN13_9FIRM</name>
<keyword evidence="5" id="KW-0175">Coiled coil</keyword>
<dbReference type="GO" id="GO:0005524">
    <property type="term" value="F:ATP binding"/>
    <property type="evidence" value="ECO:0007669"/>
    <property type="project" value="InterPro"/>
</dbReference>
<dbReference type="GO" id="GO:0003676">
    <property type="term" value="F:nucleic acid binding"/>
    <property type="evidence" value="ECO:0007669"/>
    <property type="project" value="InterPro"/>
</dbReference>
<dbReference type="InterPro" id="IPR018164">
    <property type="entry name" value="Ala-tRNA-synth_IIc_N"/>
</dbReference>
<dbReference type="PANTHER" id="PTHR43462">
    <property type="entry name" value="ALANYL-TRNA EDITING PROTEIN"/>
    <property type="match status" value="1"/>
</dbReference>
<evidence type="ECO:0000256" key="4">
    <source>
        <dbReference type="ARBA" id="ARBA00022833"/>
    </source>
</evidence>
<dbReference type="GO" id="GO:0046872">
    <property type="term" value="F:metal ion binding"/>
    <property type="evidence" value="ECO:0007669"/>
    <property type="project" value="UniProtKB-KW"/>
</dbReference>
<feature type="domain" description="Alanyl-transfer RNA synthetases family profile" evidence="6">
    <location>
        <begin position="1"/>
        <end position="220"/>
    </location>
</feature>
<dbReference type="Gene3D" id="2.40.30.130">
    <property type="match status" value="1"/>
</dbReference>
<dbReference type="PROSITE" id="PS50860">
    <property type="entry name" value="AA_TRNA_LIGASE_II_ALA"/>
    <property type="match status" value="1"/>
</dbReference>
<evidence type="ECO:0000313" key="7">
    <source>
        <dbReference type="EMBL" id="RLL11570.1"/>
    </source>
</evidence>
<dbReference type="AlphaFoldDB" id="A0A498CN13"/>
<dbReference type="InterPro" id="IPR018165">
    <property type="entry name" value="Ala-tRNA-synth_IIc_core"/>
</dbReference>
<proteinExistence type="predicted"/>
<keyword evidence="4" id="KW-0862">Zinc</keyword>
<accession>A0A498CN13</accession>
<evidence type="ECO:0000313" key="8">
    <source>
        <dbReference type="Proteomes" id="UP000276301"/>
    </source>
</evidence>
<dbReference type="GO" id="GO:0002161">
    <property type="term" value="F:aminoacyl-tRNA deacylase activity"/>
    <property type="evidence" value="ECO:0007669"/>
    <property type="project" value="UniProtKB-ARBA"/>
</dbReference>
<dbReference type="SUPFAM" id="SSF55186">
    <property type="entry name" value="ThrRS/AlaRS common domain"/>
    <property type="match status" value="1"/>
</dbReference>
<evidence type="ECO:0000256" key="3">
    <source>
        <dbReference type="ARBA" id="ARBA00022723"/>
    </source>
</evidence>
<reference evidence="7 8" key="1">
    <citation type="submission" date="2018-10" db="EMBL/GenBank/DDBJ databases">
        <title>Anaerotruncus faecis sp. nov., isolated from human feces.</title>
        <authorList>
            <person name="Wang Y.-J."/>
        </authorList>
    </citation>
    <scope>NUCLEOTIDE SEQUENCE [LARGE SCALE GENOMIC DNA]</scope>
    <source>
        <strain evidence="7 8">22A2-44</strain>
    </source>
</reference>
<evidence type="ECO:0000256" key="1">
    <source>
        <dbReference type="ARBA" id="ARBA00001947"/>
    </source>
</evidence>
<dbReference type="GO" id="GO:0004813">
    <property type="term" value="F:alanine-tRNA ligase activity"/>
    <property type="evidence" value="ECO:0007669"/>
    <property type="project" value="InterPro"/>
</dbReference>
<dbReference type="PANTHER" id="PTHR43462:SF1">
    <property type="entry name" value="ALANYL-TRNA EDITING PROTEIN AARSD1"/>
    <property type="match status" value="1"/>
</dbReference>
<dbReference type="Pfam" id="PF01411">
    <property type="entry name" value="tRNA-synt_2c"/>
    <property type="match status" value="1"/>
</dbReference>
<evidence type="ECO:0000256" key="5">
    <source>
        <dbReference type="SAM" id="Coils"/>
    </source>
</evidence>
<dbReference type="Gene3D" id="3.30.980.10">
    <property type="entry name" value="Threonyl-trna Synthetase, Chain A, domain 2"/>
    <property type="match status" value="1"/>
</dbReference>
<dbReference type="InterPro" id="IPR051335">
    <property type="entry name" value="Alanyl-tRNA_Editing_Enzymes"/>
</dbReference>
<dbReference type="InterPro" id="IPR018163">
    <property type="entry name" value="Thr/Ala-tRNA-synth_IIc_edit"/>
</dbReference>
<comment type="cofactor">
    <cofactor evidence="1">
        <name>Zn(2+)</name>
        <dbReference type="ChEBI" id="CHEBI:29105"/>
    </cofactor>
</comment>
<comment type="subcellular location">
    <subcellularLocation>
        <location evidence="2">Cytoplasm</location>
    </subcellularLocation>
</comment>